<organism evidence="1 2">
    <name type="scientific">Ditylenchus dipsaci</name>
    <dbReference type="NCBI Taxonomy" id="166011"/>
    <lineage>
        <taxon>Eukaryota</taxon>
        <taxon>Metazoa</taxon>
        <taxon>Ecdysozoa</taxon>
        <taxon>Nematoda</taxon>
        <taxon>Chromadorea</taxon>
        <taxon>Rhabditida</taxon>
        <taxon>Tylenchina</taxon>
        <taxon>Tylenchomorpha</taxon>
        <taxon>Sphaerularioidea</taxon>
        <taxon>Anguinidae</taxon>
        <taxon>Anguininae</taxon>
        <taxon>Ditylenchus</taxon>
    </lineage>
</organism>
<name>A0A915ERD1_9BILA</name>
<accession>A0A915ERD1</accession>
<reference evidence="2" key="1">
    <citation type="submission" date="2022-11" db="UniProtKB">
        <authorList>
            <consortium name="WormBaseParasite"/>
        </authorList>
    </citation>
    <scope>IDENTIFICATION</scope>
</reference>
<proteinExistence type="predicted"/>
<dbReference type="AlphaFoldDB" id="A0A915ERD1"/>
<protein>
    <submittedName>
        <fullName evidence="2">Uncharacterized protein</fullName>
    </submittedName>
</protein>
<evidence type="ECO:0000313" key="2">
    <source>
        <dbReference type="WBParaSite" id="jg8130"/>
    </source>
</evidence>
<evidence type="ECO:0000313" key="1">
    <source>
        <dbReference type="Proteomes" id="UP000887574"/>
    </source>
</evidence>
<sequence>MSLAVLKHVDLLNNLLEQRRSVELLPDADCRMAQKHPEWKNRIKNESLYSKLAVFLSQVEQILESINQTDILLLLSTIFVRSTPT</sequence>
<keyword evidence="1" id="KW-1185">Reference proteome</keyword>
<dbReference type="WBParaSite" id="jg8130">
    <property type="protein sequence ID" value="jg8130"/>
    <property type="gene ID" value="jg8130"/>
</dbReference>
<dbReference type="Proteomes" id="UP000887574">
    <property type="component" value="Unplaced"/>
</dbReference>